<dbReference type="Pfam" id="PF16267">
    <property type="entry name" value="DUF4920"/>
    <property type="match status" value="1"/>
</dbReference>
<organism evidence="1 2">
    <name type="scientific">Aequorivita vitellina</name>
    <dbReference type="NCBI Taxonomy" id="2874475"/>
    <lineage>
        <taxon>Bacteria</taxon>
        <taxon>Pseudomonadati</taxon>
        <taxon>Bacteroidota</taxon>
        <taxon>Flavobacteriia</taxon>
        <taxon>Flavobacteriales</taxon>
        <taxon>Flavobacteriaceae</taxon>
        <taxon>Aequorivita</taxon>
    </lineage>
</organism>
<dbReference type="InterPro" id="IPR032577">
    <property type="entry name" value="DUF4920"/>
</dbReference>
<dbReference type="PROSITE" id="PS51257">
    <property type="entry name" value="PROKAR_LIPOPROTEIN"/>
    <property type="match status" value="1"/>
</dbReference>
<comment type="caution">
    <text evidence="1">The sequence shown here is derived from an EMBL/GenBank/DDBJ whole genome shotgun (WGS) entry which is preliminary data.</text>
</comment>
<name>A0A9X1QV04_9FLAO</name>
<dbReference type="AlphaFoldDB" id="A0A9X1QV04"/>
<protein>
    <submittedName>
        <fullName evidence="1">DUF4920 domain-containing protein</fullName>
    </submittedName>
</protein>
<dbReference type="RefSeq" id="WP_237603809.1">
    <property type="nucleotide sequence ID" value="NZ_JAIRBA010000030.1"/>
</dbReference>
<dbReference type="EMBL" id="JAIRBA010000030">
    <property type="protein sequence ID" value="MCG2420026.1"/>
    <property type="molecule type" value="Genomic_DNA"/>
</dbReference>
<keyword evidence="2" id="KW-1185">Reference proteome</keyword>
<evidence type="ECO:0000313" key="2">
    <source>
        <dbReference type="Proteomes" id="UP001139461"/>
    </source>
</evidence>
<gene>
    <name evidence="1" type="ORF">K8089_13435</name>
</gene>
<accession>A0A9X1QV04</accession>
<reference evidence="1" key="1">
    <citation type="submission" date="2021-09" db="EMBL/GenBank/DDBJ databases">
        <title>Genome of Aequorivita sp. strain F47161.</title>
        <authorList>
            <person name="Wang Y."/>
        </authorList>
    </citation>
    <scope>NUCLEOTIDE SEQUENCE</scope>
    <source>
        <strain evidence="1">F47161</strain>
    </source>
</reference>
<proteinExistence type="predicted"/>
<evidence type="ECO:0000313" key="1">
    <source>
        <dbReference type="EMBL" id="MCG2420026.1"/>
    </source>
</evidence>
<dbReference type="Proteomes" id="UP001139461">
    <property type="component" value="Unassembled WGS sequence"/>
</dbReference>
<sequence length="171" mass="19283">MKKILIVFSLIAILMSCKNEKTEDKPAVETEEIAMNYQTFGDKITDEDVLDKAAIIKRYNDLQIGDTINVKFATQVKEVCQKKGCWMKVDMGEDEAMVRFKDYGFFMPKDISGKEIIAEGKAYVEEMSVEDQRHYAEDGGATAEEIAAITEIKRTLAFEAHGVLIPETAKQ</sequence>